<dbReference type="PROSITE" id="PS51353">
    <property type="entry name" value="ARSC"/>
    <property type="match status" value="1"/>
</dbReference>
<proteinExistence type="inferred from homology"/>
<dbReference type="PANTHER" id="PTHR30041">
    <property type="entry name" value="ARSENATE REDUCTASE"/>
    <property type="match status" value="1"/>
</dbReference>
<dbReference type="InterPro" id="IPR036249">
    <property type="entry name" value="Thioredoxin-like_sf"/>
</dbReference>
<comment type="catalytic activity">
    <reaction evidence="4">
        <text>[glutaredoxin]-dithiol + arsenate + glutathione + H(+) = glutathionyl-S-S-[glutaredoxin] + arsenite + H2O</text>
        <dbReference type="Rhea" id="RHEA:22016"/>
        <dbReference type="Rhea" id="RHEA-COMP:10729"/>
        <dbReference type="Rhea" id="RHEA-COMP:17668"/>
        <dbReference type="ChEBI" id="CHEBI:15377"/>
        <dbReference type="ChEBI" id="CHEBI:15378"/>
        <dbReference type="ChEBI" id="CHEBI:29242"/>
        <dbReference type="ChEBI" id="CHEBI:29950"/>
        <dbReference type="ChEBI" id="CHEBI:48597"/>
        <dbReference type="ChEBI" id="CHEBI:57925"/>
        <dbReference type="ChEBI" id="CHEBI:146199"/>
        <dbReference type="EC" id="1.20.4.1"/>
    </reaction>
</comment>
<evidence type="ECO:0000313" key="5">
    <source>
        <dbReference type="EMBL" id="QMV72590.1"/>
    </source>
</evidence>
<dbReference type="EMBL" id="CP058554">
    <property type="protein sequence ID" value="QMV72590.1"/>
    <property type="molecule type" value="Genomic_DNA"/>
</dbReference>
<evidence type="ECO:0000256" key="2">
    <source>
        <dbReference type="ARBA" id="ARBA00023002"/>
    </source>
</evidence>
<organism evidence="5 6">
    <name type="scientific">Comamonas piscis</name>
    <dbReference type="NCBI Taxonomy" id="1562974"/>
    <lineage>
        <taxon>Bacteria</taxon>
        <taxon>Pseudomonadati</taxon>
        <taxon>Pseudomonadota</taxon>
        <taxon>Betaproteobacteria</taxon>
        <taxon>Burkholderiales</taxon>
        <taxon>Comamonadaceae</taxon>
        <taxon>Comamonas</taxon>
    </lineage>
</organism>
<dbReference type="KEGG" id="cpis:HS961_06910"/>
<reference evidence="5 6" key="1">
    <citation type="journal article" date="2020" name="G3 (Bethesda)">
        <title>CeMbio - The Caenorhabditis elegans Microbiome Resource.</title>
        <authorList>
            <person name="Dirksen P."/>
            <person name="Assie A."/>
            <person name="Zimmermann J."/>
            <person name="Zhang F."/>
            <person name="Tietje A.M."/>
            <person name="Marsh S.A."/>
            <person name="Felix M.A."/>
            <person name="Shapira M."/>
            <person name="Kaleta C."/>
            <person name="Schulenburg H."/>
            <person name="Samuel B."/>
        </authorList>
    </citation>
    <scope>NUCLEOTIDE SEQUENCE [LARGE SCALE GENOMIC DNA]</scope>
    <source>
        <strain evidence="5 6">BIGb0172</strain>
    </source>
</reference>
<evidence type="ECO:0000313" key="6">
    <source>
        <dbReference type="Proteomes" id="UP000515240"/>
    </source>
</evidence>
<gene>
    <name evidence="5" type="primary">arsC</name>
    <name evidence="5" type="ORF">HS961_06910</name>
</gene>
<dbReference type="Proteomes" id="UP000515240">
    <property type="component" value="Chromosome"/>
</dbReference>
<keyword evidence="2 4" id="KW-0560">Oxidoreductase</keyword>
<dbReference type="RefSeq" id="WP_182327005.1">
    <property type="nucleotide sequence ID" value="NZ_CP058554.1"/>
</dbReference>
<keyword evidence="6" id="KW-1185">Reference proteome</keyword>
<dbReference type="NCBIfam" id="TIGR00014">
    <property type="entry name" value="arsC"/>
    <property type="match status" value="1"/>
</dbReference>
<accession>A0A7G5EF15</accession>
<dbReference type="Gene3D" id="3.40.30.10">
    <property type="entry name" value="Glutaredoxin"/>
    <property type="match status" value="1"/>
</dbReference>
<sequence length="119" mass="13131">MADNDTITIYHNPRCSNSRGALALLEAQGIQPQVIDYLHAQLSTAHLTALITQLGVPVREVMRSKEAIYQDLDLGRDSLSDDELIAEIAAHPELLNRPIVVSPKGARLCRPPERVLDLL</sequence>
<evidence type="ECO:0000256" key="1">
    <source>
        <dbReference type="ARBA" id="ARBA00007198"/>
    </source>
</evidence>
<dbReference type="InterPro" id="IPR006659">
    <property type="entry name" value="Arsenate_reductase"/>
</dbReference>
<dbReference type="PANTHER" id="PTHR30041:SF4">
    <property type="entry name" value="ARSENATE REDUCTASE"/>
    <property type="match status" value="1"/>
</dbReference>
<dbReference type="GO" id="GO:0008794">
    <property type="term" value="F:arsenate reductase (glutaredoxin) activity"/>
    <property type="evidence" value="ECO:0007669"/>
    <property type="project" value="UniProtKB-UniRule"/>
</dbReference>
<dbReference type="EC" id="1.20.4.1" evidence="4"/>
<dbReference type="InterPro" id="IPR006660">
    <property type="entry name" value="Arsenate_reductase-like"/>
</dbReference>
<evidence type="ECO:0000256" key="4">
    <source>
        <dbReference type="RuleBase" id="RU362029"/>
    </source>
</evidence>
<dbReference type="Pfam" id="PF03960">
    <property type="entry name" value="ArsC"/>
    <property type="match status" value="1"/>
</dbReference>
<dbReference type="SUPFAM" id="SSF52833">
    <property type="entry name" value="Thioredoxin-like"/>
    <property type="match status" value="1"/>
</dbReference>
<protein>
    <recommendedName>
        <fullName evidence="4">Arsenate reductase</fullName>
        <ecNumber evidence="4">1.20.4.1</ecNumber>
    </recommendedName>
</protein>
<dbReference type="AlphaFoldDB" id="A0A7G5EF15"/>
<dbReference type="CDD" id="cd03034">
    <property type="entry name" value="ArsC_ArsC"/>
    <property type="match status" value="1"/>
</dbReference>
<evidence type="ECO:0000256" key="3">
    <source>
        <dbReference type="PROSITE-ProRule" id="PRU01282"/>
    </source>
</evidence>
<comment type="similarity">
    <text evidence="1 3 4">Belongs to the ArsC family.</text>
</comment>
<name>A0A7G5EF15_9BURK</name>